<keyword evidence="2" id="KW-1185">Reference proteome</keyword>
<accession>A0ABD2VWE2</accession>
<evidence type="ECO:0000313" key="1">
    <source>
        <dbReference type="EMBL" id="KAL3384943.1"/>
    </source>
</evidence>
<dbReference type="EMBL" id="JBJJXI010000166">
    <property type="protein sequence ID" value="KAL3384943.1"/>
    <property type="molecule type" value="Genomic_DNA"/>
</dbReference>
<dbReference type="AlphaFoldDB" id="A0ABD2VWE2"/>
<proteinExistence type="predicted"/>
<reference evidence="1 2" key="1">
    <citation type="journal article" date="2024" name="bioRxiv">
        <title>A reference genome for Trichogramma kaykai: A tiny desert-dwelling parasitoid wasp with competing sex-ratio distorters.</title>
        <authorList>
            <person name="Culotta J."/>
            <person name="Lindsey A.R."/>
        </authorList>
    </citation>
    <scope>NUCLEOTIDE SEQUENCE [LARGE SCALE GENOMIC DNA]</scope>
    <source>
        <strain evidence="1 2">KSX58</strain>
    </source>
</reference>
<evidence type="ECO:0000313" key="2">
    <source>
        <dbReference type="Proteomes" id="UP001627154"/>
    </source>
</evidence>
<gene>
    <name evidence="1" type="ORF">TKK_019344</name>
</gene>
<sequence>MESSDILNCAIRVKEEPSDESPDSKNFPLLPFPPENSLLCRCLGSLPLYKSAMSRSYIPTLCSILSDFFE</sequence>
<organism evidence="1 2">
    <name type="scientific">Trichogramma kaykai</name>
    <dbReference type="NCBI Taxonomy" id="54128"/>
    <lineage>
        <taxon>Eukaryota</taxon>
        <taxon>Metazoa</taxon>
        <taxon>Ecdysozoa</taxon>
        <taxon>Arthropoda</taxon>
        <taxon>Hexapoda</taxon>
        <taxon>Insecta</taxon>
        <taxon>Pterygota</taxon>
        <taxon>Neoptera</taxon>
        <taxon>Endopterygota</taxon>
        <taxon>Hymenoptera</taxon>
        <taxon>Apocrita</taxon>
        <taxon>Proctotrupomorpha</taxon>
        <taxon>Chalcidoidea</taxon>
        <taxon>Trichogrammatidae</taxon>
        <taxon>Trichogramma</taxon>
    </lineage>
</organism>
<comment type="caution">
    <text evidence="1">The sequence shown here is derived from an EMBL/GenBank/DDBJ whole genome shotgun (WGS) entry which is preliminary data.</text>
</comment>
<protein>
    <submittedName>
        <fullName evidence="1">Uncharacterized protein</fullName>
    </submittedName>
</protein>
<name>A0ABD2VWE2_9HYME</name>
<dbReference type="Proteomes" id="UP001627154">
    <property type="component" value="Unassembled WGS sequence"/>
</dbReference>